<sequence>MAWLVSLKMLLISSGVVALALAMKLYVPMVFEFSVSHLPFIWSSCKSLLRPPYLYVVINAIIITIAASSMFHKDRPLAKLPSPEPEAVYEHREEHVMPEAVYEHREEAVMPPVVLYEQREESVMLPVVYEDKEEAAVKEVTSVELINNSADPVAQVDQDREDEQALEVWSATSTTPKSVTKADEIAWPAEKPPVTARFSHRKPARSTPEGGRLLRVTKVPKRHDTLENTWKAITEGRAMPLSRHMKKSDTWDHGRGVNVSTELDEDTSVAVLKSQTFKDLTNQQQQLTLAAVSSSSPAGLGEKLRKEPSLGQDDLNRRVEAFIRKFNEDMRLQRQESLNQYMEMIKRGSH</sequence>
<dbReference type="Pfam" id="PF14364">
    <property type="entry name" value="DUF4408"/>
    <property type="match status" value="1"/>
</dbReference>
<proteinExistence type="predicted"/>
<feature type="domain" description="DUF4408" evidence="2">
    <location>
        <begin position="39"/>
        <end position="69"/>
    </location>
</feature>
<feature type="transmembrane region" description="Helical" evidence="1">
    <location>
        <begin position="52"/>
        <end position="71"/>
    </location>
</feature>
<dbReference type="PANTHER" id="PTHR33098">
    <property type="entry name" value="COTTON FIBER (DUF761)"/>
    <property type="match status" value="1"/>
</dbReference>
<keyword evidence="4" id="KW-1185">Reference proteome</keyword>
<evidence type="ECO:0000313" key="3">
    <source>
        <dbReference type="EMBL" id="KAK9936273.1"/>
    </source>
</evidence>
<evidence type="ECO:0000256" key="1">
    <source>
        <dbReference type="SAM" id="Phobius"/>
    </source>
</evidence>
<protein>
    <recommendedName>
        <fullName evidence="2">DUF4408 domain-containing protein</fullName>
    </recommendedName>
</protein>
<dbReference type="PANTHER" id="PTHR33098:SF109">
    <property type="entry name" value="OS07G0563400 PROTEIN"/>
    <property type="match status" value="1"/>
</dbReference>
<dbReference type="AlphaFoldDB" id="A0AAW1XIN7"/>
<comment type="caution">
    <text evidence="3">The sequence shown here is derived from an EMBL/GenBank/DDBJ whole genome shotgun (WGS) entry which is preliminary data.</text>
</comment>
<evidence type="ECO:0000313" key="4">
    <source>
        <dbReference type="Proteomes" id="UP001457282"/>
    </source>
</evidence>
<gene>
    <name evidence="3" type="ORF">M0R45_013122</name>
</gene>
<organism evidence="3 4">
    <name type="scientific">Rubus argutus</name>
    <name type="common">Southern blackberry</name>
    <dbReference type="NCBI Taxonomy" id="59490"/>
    <lineage>
        <taxon>Eukaryota</taxon>
        <taxon>Viridiplantae</taxon>
        <taxon>Streptophyta</taxon>
        <taxon>Embryophyta</taxon>
        <taxon>Tracheophyta</taxon>
        <taxon>Spermatophyta</taxon>
        <taxon>Magnoliopsida</taxon>
        <taxon>eudicotyledons</taxon>
        <taxon>Gunneridae</taxon>
        <taxon>Pentapetalae</taxon>
        <taxon>rosids</taxon>
        <taxon>fabids</taxon>
        <taxon>Rosales</taxon>
        <taxon>Rosaceae</taxon>
        <taxon>Rosoideae</taxon>
        <taxon>Rosoideae incertae sedis</taxon>
        <taxon>Rubus</taxon>
    </lineage>
</organism>
<evidence type="ECO:0000259" key="2">
    <source>
        <dbReference type="Pfam" id="PF14364"/>
    </source>
</evidence>
<dbReference type="InterPro" id="IPR025520">
    <property type="entry name" value="DUF4408"/>
</dbReference>
<dbReference type="EMBL" id="JBEDUW010000003">
    <property type="protein sequence ID" value="KAK9936273.1"/>
    <property type="molecule type" value="Genomic_DNA"/>
</dbReference>
<keyword evidence="1" id="KW-0472">Membrane</keyword>
<dbReference type="Proteomes" id="UP001457282">
    <property type="component" value="Unassembled WGS sequence"/>
</dbReference>
<keyword evidence="1" id="KW-0812">Transmembrane</keyword>
<keyword evidence="1" id="KW-1133">Transmembrane helix</keyword>
<dbReference type="Pfam" id="PF05553">
    <property type="entry name" value="DUF761"/>
    <property type="match status" value="1"/>
</dbReference>
<name>A0AAW1XIN7_RUBAR</name>
<dbReference type="InterPro" id="IPR008480">
    <property type="entry name" value="DUF761_pln"/>
</dbReference>
<reference evidence="3 4" key="1">
    <citation type="journal article" date="2023" name="G3 (Bethesda)">
        <title>A chromosome-length genome assembly and annotation of blackberry (Rubus argutus, cv. 'Hillquist').</title>
        <authorList>
            <person name="Bruna T."/>
            <person name="Aryal R."/>
            <person name="Dudchenko O."/>
            <person name="Sargent D.J."/>
            <person name="Mead D."/>
            <person name="Buti M."/>
            <person name="Cavallini A."/>
            <person name="Hytonen T."/>
            <person name="Andres J."/>
            <person name="Pham M."/>
            <person name="Weisz D."/>
            <person name="Mascagni F."/>
            <person name="Usai G."/>
            <person name="Natali L."/>
            <person name="Bassil N."/>
            <person name="Fernandez G.E."/>
            <person name="Lomsadze A."/>
            <person name="Armour M."/>
            <person name="Olukolu B."/>
            <person name="Poorten T."/>
            <person name="Britton C."/>
            <person name="Davik J."/>
            <person name="Ashrafi H."/>
            <person name="Aiden E.L."/>
            <person name="Borodovsky M."/>
            <person name="Worthington M."/>
        </authorList>
    </citation>
    <scope>NUCLEOTIDE SEQUENCE [LARGE SCALE GENOMIC DNA]</scope>
    <source>
        <strain evidence="3">PI 553951</strain>
    </source>
</reference>
<accession>A0AAW1XIN7</accession>